<dbReference type="InterPro" id="IPR050433">
    <property type="entry name" value="Myc_transcription_factors"/>
</dbReference>
<feature type="region of interest" description="Disordered" evidence="2">
    <location>
        <begin position="588"/>
        <end position="642"/>
    </location>
</feature>
<dbReference type="InterPro" id="IPR011598">
    <property type="entry name" value="bHLH_dom"/>
</dbReference>
<dbReference type="KEGG" id="bspl:114847980"/>
<keyword evidence="4" id="KW-1185">Reference proteome</keyword>
<dbReference type="SMART" id="SM00353">
    <property type="entry name" value="HLH"/>
    <property type="match status" value="1"/>
</dbReference>
<feature type="region of interest" description="Disordered" evidence="2">
    <location>
        <begin position="301"/>
        <end position="328"/>
    </location>
</feature>
<evidence type="ECO:0000313" key="4">
    <source>
        <dbReference type="Proteomes" id="UP000515150"/>
    </source>
</evidence>
<evidence type="ECO:0000313" key="5">
    <source>
        <dbReference type="RefSeq" id="XP_028993853.1"/>
    </source>
</evidence>
<evidence type="ECO:0000256" key="2">
    <source>
        <dbReference type="SAM" id="MobiDB-lite"/>
    </source>
</evidence>
<feature type="region of interest" description="Disordered" evidence="2">
    <location>
        <begin position="888"/>
        <end position="958"/>
    </location>
</feature>
<sequence>MGANKNRCINSCEVTSGLGLCPTELKGKPSAGGTVTRLHMANIPPRPLGDPGQVKHGPAPKDSRVNTSVVRPVNPFMGSASSKASRVLMVEVLGSLGKVPVSGPSTPPTSQRMVLKPVHTASGVQFYRRPDGKLVQLVPVSQLKSGNPNPLLQKGPPSALPAAFLPTPSVTVVKQTQPLPSINSTISSAASLSGPRSSSGPLSSSLPPLSSGPLPQIGMCTFKILPAGSNKEPIIFTCPKAPMQHLTKVVPVLDSAPVTPVRLVSLQPSPGGGAGIGAKPVSVSPAPVGSGGLLASLELATSETPTEKAPLEAATSPPPSDRNSPEPEVACGLVDLDIICVDDETMEVVNVGGLSSSETENSSDFESDVEGDKEMMTTNLTHPAKPVRRLLHNVLERKRRGQIKQLFESLKKELGLNQEKTSKVSILKKAVQVIEELRAIHRQLDRKRRRLMDRRQKYLCTIGLTKEEKKQDLHRGRCLQEKQKTNKKQAVVEVVDLLDETDENTDNTSDEELVVTKTSDIITITSDKEDEVQCVAMGKGFGRLSSDSCLMKTLEAPTDTKASRAPSSVLDTSNLTLLREKACEEIHPLQHQHRHSDLTKVCPGSGESEPMVPEKQQQQQDHNSALDEVQPSAADSKPPPIAKDTVDVITRASDQPQPPQRPPTPVSILTPVQQPHVVLQLTGPAPRLRDKTRTMPNILSRRKNRGEALSFHSLVPTEVLSLVGTALPGQPVLSLSPLIAGSAVLQTTSPATDLTNLLQLVQPQLQLQPQMLQVQHPSPLSRVATAGVDQDHTDCRPESSSLSSSHSIHNLWTSLGTGLSKPLDVVKEGAPEQQQETRGIAEVQNLTSLLDEINFLNQQTVTVATTVRVSSPVTQSKVNDHPHCSWIPQLESDSNDTVATEAQQIPGDQRTTTNSSKSSVLAPPPLLQMSVGGAKMAECSTGTGPAEGGGTEGGVAWRPMPRLVPLGLKGNQIS</sequence>
<proteinExistence type="predicted"/>
<gene>
    <name evidence="5" type="primary">mgaa</name>
</gene>
<dbReference type="InParanoid" id="A0A6P7LJ18"/>
<dbReference type="PANTHER" id="PTHR45851">
    <property type="entry name" value="MYC PROTO-ONCOGENE"/>
    <property type="match status" value="1"/>
</dbReference>
<dbReference type="GO" id="GO:0046983">
    <property type="term" value="F:protein dimerization activity"/>
    <property type="evidence" value="ECO:0007669"/>
    <property type="project" value="InterPro"/>
</dbReference>
<feature type="compositionally biased region" description="Polar residues" evidence="2">
    <location>
        <begin position="909"/>
        <end position="919"/>
    </location>
</feature>
<feature type="compositionally biased region" description="Polar residues" evidence="2">
    <location>
        <begin position="891"/>
        <end position="903"/>
    </location>
</feature>
<name>A0A6P7LJ18_BETSP</name>
<dbReference type="CTD" id="569620"/>
<dbReference type="AlphaFoldDB" id="A0A6P7LJ18"/>
<feature type="region of interest" description="Disordered" evidence="2">
    <location>
        <begin position="186"/>
        <end position="210"/>
    </location>
</feature>
<dbReference type="RefSeq" id="XP_028993853.1">
    <property type="nucleotide sequence ID" value="XM_029138020.3"/>
</dbReference>
<feature type="coiled-coil region" evidence="1">
    <location>
        <begin position="427"/>
        <end position="454"/>
    </location>
</feature>
<evidence type="ECO:0000259" key="3">
    <source>
        <dbReference type="PROSITE" id="PS50888"/>
    </source>
</evidence>
<feature type="region of interest" description="Disordered" evidence="2">
    <location>
        <begin position="42"/>
        <end position="66"/>
    </location>
</feature>
<feature type="compositionally biased region" description="Low complexity" evidence="2">
    <location>
        <begin position="187"/>
        <end position="210"/>
    </location>
</feature>
<keyword evidence="1" id="KW-0175">Coiled coil</keyword>
<protein>
    <submittedName>
        <fullName evidence="5">MAX dimerization protein MGA a isoform X1</fullName>
    </submittedName>
</protein>
<dbReference type="PROSITE" id="PS50888">
    <property type="entry name" value="BHLH"/>
    <property type="match status" value="1"/>
</dbReference>
<feature type="domain" description="BHLH" evidence="3">
    <location>
        <begin position="387"/>
        <end position="437"/>
    </location>
</feature>
<dbReference type="OrthoDB" id="8964853at2759"/>
<accession>A0A6P7LJ18</accession>
<dbReference type="Gene3D" id="4.10.280.10">
    <property type="entry name" value="Helix-loop-helix DNA-binding domain"/>
    <property type="match status" value="1"/>
</dbReference>
<dbReference type="InterPro" id="IPR036638">
    <property type="entry name" value="HLH_DNA-bd_sf"/>
</dbReference>
<evidence type="ECO:0000256" key="1">
    <source>
        <dbReference type="SAM" id="Coils"/>
    </source>
</evidence>
<reference evidence="5" key="1">
    <citation type="submission" date="2025-08" db="UniProtKB">
        <authorList>
            <consortium name="RefSeq"/>
        </authorList>
    </citation>
    <scope>IDENTIFICATION</scope>
</reference>
<dbReference type="Proteomes" id="UP000515150">
    <property type="component" value="Chromosome 22"/>
</dbReference>
<organism evidence="4 5">
    <name type="scientific">Betta splendens</name>
    <name type="common">Siamese fighting fish</name>
    <dbReference type="NCBI Taxonomy" id="158456"/>
    <lineage>
        <taxon>Eukaryota</taxon>
        <taxon>Metazoa</taxon>
        <taxon>Chordata</taxon>
        <taxon>Craniata</taxon>
        <taxon>Vertebrata</taxon>
        <taxon>Euteleostomi</taxon>
        <taxon>Actinopterygii</taxon>
        <taxon>Neopterygii</taxon>
        <taxon>Teleostei</taxon>
        <taxon>Neoteleostei</taxon>
        <taxon>Acanthomorphata</taxon>
        <taxon>Anabantaria</taxon>
        <taxon>Anabantiformes</taxon>
        <taxon>Anabantoidei</taxon>
        <taxon>Osphronemidae</taxon>
        <taxon>Betta</taxon>
    </lineage>
</organism>
<dbReference type="SUPFAM" id="SSF47459">
    <property type="entry name" value="HLH, helix-loop-helix DNA-binding domain"/>
    <property type="match status" value="1"/>
</dbReference>
<dbReference type="Pfam" id="PF00010">
    <property type="entry name" value="HLH"/>
    <property type="match status" value="1"/>
</dbReference>
<dbReference type="GeneID" id="114847980"/>